<proteinExistence type="predicted"/>
<dbReference type="EMBL" id="CP022098">
    <property type="protein sequence ID" value="ATB41612.1"/>
    <property type="molecule type" value="Genomic_DNA"/>
</dbReference>
<feature type="signal peptide" evidence="2">
    <location>
        <begin position="1"/>
        <end position="21"/>
    </location>
</feature>
<evidence type="ECO:0000313" key="3">
    <source>
        <dbReference type="EMBL" id="ATB41612.1"/>
    </source>
</evidence>
<dbReference type="Proteomes" id="UP000217257">
    <property type="component" value="Chromosome"/>
</dbReference>
<dbReference type="KEGG" id="cfus:CYFUS_007079"/>
<organism evidence="3 4">
    <name type="scientific">Cystobacter fuscus</name>
    <dbReference type="NCBI Taxonomy" id="43"/>
    <lineage>
        <taxon>Bacteria</taxon>
        <taxon>Pseudomonadati</taxon>
        <taxon>Myxococcota</taxon>
        <taxon>Myxococcia</taxon>
        <taxon>Myxococcales</taxon>
        <taxon>Cystobacterineae</taxon>
        <taxon>Archangiaceae</taxon>
        <taxon>Cystobacter</taxon>
    </lineage>
</organism>
<gene>
    <name evidence="3" type="ORF">CYFUS_007079</name>
</gene>
<feature type="region of interest" description="Disordered" evidence="1">
    <location>
        <begin position="20"/>
        <end position="61"/>
    </location>
</feature>
<reference evidence="3 4" key="1">
    <citation type="submission" date="2017-06" db="EMBL/GenBank/DDBJ databases">
        <title>Sequencing and comparative analysis of myxobacterial genomes.</title>
        <authorList>
            <person name="Rupp O."/>
            <person name="Goesmann A."/>
            <person name="Sogaard-Andersen L."/>
        </authorList>
    </citation>
    <scope>NUCLEOTIDE SEQUENCE [LARGE SCALE GENOMIC DNA]</scope>
    <source>
        <strain evidence="3 4">DSM 52655</strain>
    </source>
</reference>
<evidence type="ECO:0000256" key="2">
    <source>
        <dbReference type="SAM" id="SignalP"/>
    </source>
</evidence>
<dbReference type="Gene3D" id="3.10.450.50">
    <property type="match status" value="1"/>
</dbReference>
<dbReference type="SUPFAM" id="SSF54427">
    <property type="entry name" value="NTF2-like"/>
    <property type="match status" value="1"/>
</dbReference>
<protein>
    <submittedName>
        <fullName evidence="3">Uncharacterized protein</fullName>
    </submittedName>
</protein>
<feature type="chain" id="PRO_5012535459" evidence="2">
    <location>
        <begin position="22"/>
        <end position="204"/>
    </location>
</feature>
<evidence type="ECO:0000313" key="4">
    <source>
        <dbReference type="Proteomes" id="UP000217257"/>
    </source>
</evidence>
<dbReference type="AlphaFoldDB" id="A0A250JDQ0"/>
<keyword evidence="2" id="KW-0732">Signal</keyword>
<feature type="compositionally biased region" description="Gly residues" evidence="1">
    <location>
        <begin position="183"/>
        <end position="194"/>
    </location>
</feature>
<name>A0A250JDQ0_9BACT</name>
<sequence length="204" mass="22363">MKRTILVCVTAVAISGSAAWAQDKEQKPAAQKPAATAEQAPAMDLKAMGPGARKPTNEKQTKKEVMEFFKQQEEIEKKGDFEASLATYDFPIFMVTDDLKGVPESGEYTREAYAAMMKPMFENMPKDMKVTHKHTISVLSDSLVSVVDDFTMTQGKQKVTGRNTSLLVKRDGQWKWKTMVEAGWGGTPPEGASGGAQTPPEGKK</sequence>
<dbReference type="RefSeq" id="WP_157758857.1">
    <property type="nucleotide sequence ID" value="NZ_CP022098.1"/>
</dbReference>
<accession>A0A250JDQ0</accession>
<dbReference type="InterPro" id="IPR032710">
    <property type="entry name" value="NTF2-like_dom_sf"/>
</dbReference>
<feature type="region of interest" description="Disordered" evidence="1">
    <location>
        <begin position="181"/>
        <end position="204"/>
    </location>
</feature>
<feature type="compositionally biased region" description="Low complexity" evidence="1">
    <location>
        <begin position="28"/>
        <end position="42"/>
    </location>
</feature>
<evidence type="ECO:0000256" key="1">
    <source>
        <dbReference type="SAM" id="MobiDB-lite"/>
    </source>
</evidence>